<dbReference type="Gene3D" id="1.10.287.1040">
    <property type="entry name" value="Exonuclease VII, small subunit"/>
    <property type="match status" value="1"/>
</dbReference>
<comment type="subcellular location">
    <subcellularLocation>
        <location evidence="6">Cytoplasm</location>
    </subcellularLocation>
</comment>
<comment type="catalytic activity">
    <reaction evidence="6">
        <text>Exonucleolytic cleavage in either 5'- to 3'- or 3'- to 5'-direction to yield nucleoside 5'-phosphates.</text>
        <dbReference type="EC" id="3.1.11.6"/>
    </reaction>
</comment>
<dbReference type="RefSeq" id="WP_029707327.1">
    <property type="nucleotide sequence ID" value="NZ_CP019239.1"/>
</dbReference>
<dbReference type="eggNOG" id="COG1722">
    <property type="taxonomic scope" value="Bacteria"/>
</dbReference>
<dbReference type="NCBIfam" id="TIGR01280">
    <property type="entry name" value="xseB"/>
    <property type="match status" value="1"/>
</dbReference>
<keyword evidence="5 6" id="KW-0269">Exonuclease</keyword>
<dbReference type="Pfam" id="PF02609">
    <property type="entry name" value="Exonuc_VII_S"/>
    <property type="match status" value="1"/>
</dbReference>
<keyword evidence="2 6" id="KW-0963">Cytoplasm</keyword>
<dbReference type="GO" id="GO:0009318">
    <property type="term" value="C:exodeoxyribonuclease VII complex"/>
    <property type="evidence" value="ECO:0007669"/>
    <property type="project" value="UniProtKB-UniRule"/>
</dbReference>
<keyword evidence="4 6" id="KW-0378">Hydrolase</keyword>
<dbReference type="EC" id="3.1.11.6" evidence="6"/>
<dbReference type="InterPro" id="IPR003761">
    <property type="entry name" value="Exonuc_VII_S"/>
</dbReference>
<sequence length="81" mass="8748">MPKAPATSSPAATETLSYETAMAELEALVARLESGDMPLEQLLSGYQRGAELLQLCRSKLQAVEDQIKVLDDGALKAWKAQ</sequence>
<name>A0A1P8K8C0_9BURK</name>
<dbReference type="GO" id="GO:0005829">
    <property type="term" value="C:cytosol"/>
    <property type="evidence" value="ECO:0007669"/>
    <property type="project" value="TreeGrafter"/>
</dbReference>
<comment type="similarity">
    <text evidence="1 6">Belongs to the XseB family.</text>
</comment>
<dbReference type="KEGG" id="rsb:RS694_06600"/>
<evidence type="ECO:0000256" key="1">
    <source>
        <dbReference type="ARBA" id="ARBA00009998"/>
    </source>
</evidence>
<dbReference type="PANTHER" id="PTHR34137">
    <property type="entry name" value="EXODEOXYRIBONUCLEASE 7 SMALL SUBUNIT"/>
    <property type="match status" value="1"/>
</dbReference>
<dbReference type="GO" id="GO:0006308">
    <property type="term" value="P:DNA catabolic process"/>
    <property type="evidence" value="ECO:0007669"/>
    <property type="project" value="UniProtKB-UniRule"/>
</dbReference>
<dbReference type="STRING" id="1484693.RS694_06600"/>
<dbReference type="AlphaFoldDB" id="A0A1P8K8C0"/>
<keyword evidence="8" id="KW-1185">Reference proteome</keyword>
<evidence type="ECO:0000256" key="2">
    <source>
        <dbReference type="ARBA" id="ARBA00022490"/>
    </source>
</evidence>
<dbReference type="PANTHER" id="PTHR34137:SF1">
    <property type="entry name" value="EXODEOXYRIBONUCLEASE 7 SMALL SUBUNIT"/>
    <property type="match status" value="1"/>
</dbReference>
<dbReference type="EMBL" id="CP019239">
    <property type="protein sequence ID" value="APW42237.1"/>
    <property type="molecule type" value="Genomic_DNA"/>
</dbReference>
<evidence type="ECO:0000256" key="4">
    <source>
        <dbReference type="ARBA" id="ARBA00022801"/>
    </source>
</evidence>
<proteinExistence type="inferred from homology"/>
<evidence type="ECO:0000313" key="8">
    <source>
        <dbReference type="Proteomes" id="UP000186110"/>
    </source>
</evidence>
<evidence type="ECO:0000313" key="7">
    <source>
        <dbReference type="EMBL" id="APW42237.1"/>
    </source>
</evidence>
<comment type="function">
    <text evidence="6">Bidirectionally degrades single-stranded DNA into large acid-insoluble oligonucleotides, which are then degraded further into small acid-soluble oligonucleotides.</text>
</comment>
<comment type="subunit">
    <text evidence="6">Heterooligomer composed of large and small subunits.</text>
</comment>
<dbReference type="GO" id="GO:0008855">
    <property type="term" value="F:exodeoxyribonuclease VII activity"/>
    <property type="evidence" value="ECO:0007669"/>
    <property type="project" value="UniProtKB-UniRule"/>
</dbReference>
<keyword evidence="3 6" id="KW-0540">Nuclease</keyword>
<evidence type="ECO:0000256" key="3">
    <source>
        <dbReference type="ARBA" id="ARBA00022722"/>
    </source>
</evidence>
<evidence type="ECO:0000256" key="6">
    <source>
        <dbReference type="HAMAP-Rule" id="MF_00337"/>
    </source>
</evidence>
<protein>
    <recommendedName>
        <fullName evidence="6">Exodeoxyribonuclease 7 small subunit</fullName>
        <ecNumber evidence="6">3.1.11.6</ecNumber>
    </recommendedName>
    <alternativeName>
        <fullName evidence="6">Exodeoxyribonuclease VII small subunit</fullName>
        <shortName evidence="6">Exonuclease VII small subunit</shortName>
    </alternativeName>
</protein>
<reference evidence="7 8" key="1">
    <citation type="submission" date="2017-01" db="EMBL/GenBank/DDBJ databases">
        <authorList>
            <person name="Mah S.A."/>
            <person name="Swanson W.J."/>
            <person name="Moy G.W."/>
            <person name="Vacquier V.D."/>
        </authorList>
    </citation>
    <scope>NUCLEOTIDE SEQUENCE [LARGE SCALE GENOMIC DNA]</scope>
    <source>
        <strain evidence="7 8">DSM 22694</strain>
    </source>
</reference>
<dbReference type="SUPFAM" id="SSF116842">
    <property type="entry name" value="XseB-like"/>
    <property type="match status" value="1"/>
</dbReference>
<accession>A0A1P8K8C0</accession>
<dbReference type="HAMAP" id="MF_00337">
    <property type="entry name" value="Exonuc_7_S"/>
    <property type="match status" value="1"/>
</dbReference>
<dbReference type="InterPro" id="IPR037004">
    <property type="entry name" value="Exonuc_VII_ssu_sf"/>
</dbReference>
<organism evidence="7 8">
    <name type="scientific">Rhodoferax saidenbachensis</name>
    <dbReference type="NCBI Taxonomy" id="1484693"/>
    <lineage>
        <taxon>Bacteria</taxon>
        <taxon>Pseudomonadati</taxon>
        <taxon>Pseudomonadota</taxon>
        <taxon>Betaproteobacteria</taxon>
        <taxon>Burkholderiales</taxon>
        <taxon>Comamonadaceae</taxon>
        <taxon>Rhodoferax</taxon>
    </lineage>
</organism>
<evidence type="ECO:0000256" key="5">
    <source>
        <dbReference type="ARBA" id="ARBA00022839"/>
    </source>
</evidence>
<dbReference type="PIRSF" id="PIRSF006488">
    <property type="entry name" value="Exonuc_VII_S"/>
    <property type="match status" value="1"/>
</dbReference>
<gene>
    <name evidence="6" type="primary">xseB</name>
    <name evidence="7" type="ORF">RS694_06600</name>
</gene>
<dbReference type="Proteomes" id="UP000186110">
    <property type="component" value="Chromosome"/>
</dbReference>